<accession>A0A0B7NKK1</accession>
<feature type="compositionally biased region" description="Acidic residues" evidence="1">
    <location>
        <begin position="94"/>
        <end position="117"/>
    </location>
</feature>
<evidence type="ECO:0000256" key="1">
    <source>
        <dbReference type="SAM" id="MobiDB-lite"/>
    </source>
</evidence>
<dbReference type="Proteomes" id="UP000054107">
    <property type="component" value="Unassembled WGS sequence"/>
</dbReference>
<sequence length="127" mass="13881">MSYQSRIRITQPVTCPNAHCLAQVASARALRNHLRYCVPEAATVVELAADADGDVEMRELPDYTDSGMEDVIVNVSSPLQEANNEEAAPLYAADEADDEPSDDESVQVDDTVADEDQEASRIRLIDT</sequence>
<proteinExistence type="predicted"/>
<evidence type="ECO:0000313" key="3">
    <source>
        <dbReference type="Proteomes" id="UP000054107"/>
    </source>
</evidence>
<gene>
    <name evidence="2" type="primary">PARPA_10299.1 scaffold 40090</name>
</gene>
<evidence type="ECO:0000313" key="2">
    <source>
        <dbReference type="EMBL" id="CEP16044.1"/>
    </source>
</evidence>
<keyword evidence="3" id="KW-1185">Reference proteome</keyword>
<dbReference type="EMBL" id="LN732835">
    <property type="protein sequence ID" value="CEP16044.1"/>
    <property type="molecule type" value="Genomic_DNA"/>
</dbReference>
<name>A0A0B7NKK1_9FUNG</name>
<dbReference type="AlphaFoldDB" id="A0A0B7NKK1"/>
<protein>
    <submittedName>
        <fullName evidence="2">Uncharacterized protein</fullName>
    </submittedName>
</protein>
<feature type="region of interest" description="Disordered" evidence="1">
    <location>
        <begin position="76"/>
        <end position="127"/>
    </location>
</feature>
<organism evidence="2 3">
    <name type="scientific">Parasitella parasitica</name>
    <dbReference type="NCBI Taxonomy" id="35722"/>
    <lineage>
        <taxon>Eukaryota</taxon>
        <taxon>Fungi</taxon>
        <taxon>Fungi incertae sedis</taxon>
        <taxon>Mucoromycota</taxon>
        <taxon>Mucoromycotina</taxon>
        <taxon>Mucoromycetes</taxon>
        <taxon>Mucorales</taxon>
        <taxon>Mucorineae</taxon>
        <taxon>Mucoraceae</taxon>
        <taxon>Parasitella</taxon>
    </lineage>
</organism>
<feature type="compositionally biased region" description="Basic and acidic residues" evidence="1">
    <location>
        <begin position="118"/>
        <end position="127"/>
    </location>
</feature>
<reference evidence="2 3" key="1">
    <citation type="submission" date="2014-09" db="EMBL/GenBank/DDBJ databases">
        <authorList>
            <person name="Ellenberger Sabrina"/>
        </authorList>
    </citation>
    <scope>NUCLEOTIDE SEQUENCE [LARGE SCALE GENOMIC DNA]</scope>
    <source>
        <strain evidence="2 3">CBS 412.66</strain>
    </source>
</reference>